<dbReference type="InterPro" id="IPR012677">
    <property type="entry name" value="Nucleotide-bd_a/b_plait_sf"/>
</dbReference>
<organism evidence="2 3">
    <name type="scientific">Ancylostoma duodenale</name>
    <dbReference type="NCBI Taxonomy" id="51022"/>
    <lineage>
        <taxon>Eukaryota</taxon>
        <taxon>Metazoa</taxon>
        <taxon>Ecdysozoa</taxon>
        <taxon>Nematoda</taxon>
        <taxon>Chromadorea</taxon>
        <taxon>Rhabditida</taxon>
        <taxon>Rhabditina</taxon>
        <taxon>Rhabditomorpha</taxon>
        <taxon>Strongyloidea</taxon>
        <taxon>Ancylostomatidae</taxon>
        <taxon>Ancylostomatinae</taxon>
        <taxon>Ancylostoma</taxon>
    </lineage>
</organism>
<proteinExistence type="predicted"/>
<evidence type="ECO:0000259" key="1">
    <source>
        <dbReference type="Pfam" id="PF22976"/>
    </source>
</evidence>
<dbReference type="GO" id="GO:0003676">
    <property type="term" value="F:nucleic acid binding"/>
    <property type="evidence" value="ECO:0007669"/>
    <property type="project" value="InterPro"/>
</dbReference>
<feature type="non-terminal residue" evidence="2">
    <location>
        <position position="1"/>
    </location>
</feature>
<name>A0A0C2GIV7_9BILA</name>
<gene>
    <name evidence="2" type="ORF">ANCDUO_10988</name>
</gene>
<dbReference type="AlphaFoldDB" id="A0A0C2GIV7"/>
<accession>A0A0C2GIV7</accession>
<dbReference type="PANTHER" id="PTHR15592">
    <property type="entry name" value="MATRIN 3/NUCLEAR PROTEIN 220-RELATED"/>
    <property type="match status" value="1"/>
</dbReference>
<keyword evidence="3" id="KW-1185">Reference proteome</keyword>
<dbReference type="Gene3D" id="3.30.70.330">
    <property type="match status" value="2"/>
</dbReference>
<dbReference type="InterPro" id="IPR055204">
    <property type="entry name" value="HNRNPL_RRM"/>
</dbReference>
<dbReference type="EMBL" id="KN732701">
    <property type="protein sequence ID" value="KIH58799.1"/>
    <property type="molecule type" value="Genomic_DNA"/>
</dbReference>
<dbReference type="OrthoDB" id="5858535at2759"/>
<evidence type="ECO:0000313" key="3">
    <source>
        <dbReference type="Proteomes" id="UP000054047"/>
    </source>
</evidence>
<dbReference type="Pfam" id="PF22976">
    <property type="entry name" value="RRM_10"/>
    <property type="match status" value="1"/>
</dbReference>
<dbReference type="Proteomes" id="UP000054047">
    <property type="component" value="Unassembled WGS sequence"/>
</dbReference>
<feature type="domain" description="Heterogeneous nuclear ribonucleoprotein L RRM" evidence="1">
    <location>
        <begin position="198"/>
        <end position="290"/>
    </location>
</feature>
<dbReference type="InterPro" id="IPR035979">
    <property type="entry name" value="RBD_domain_sf"/>
</dbReference>
<dbReference type="Pfam" id="PF13893">
    <property type="entry name" value="RRM_5"/>
    <property type="match status" value="1"/>
</dbReference>
<dbReference type="SUPFAM" id="SSF54928">
    <property type="entry name" value="RNA-binding domain, RBD"/>
    <property type="match status" value="1"/>
</dbReference>
<reference evidence="2 3" key="1">
    <citation type="submission" date="2013-12" db="EMBL/GenBank/DDBJ databases">
        <title>Draft genome of the parsitic nematode Ancylostoma duodenale.</title>
        <authorList>
            <person name="Mitreva M."/>
        </authorList>
    </citation>
    <scope>NUCLEOTIDE SEQUENCE [LARGE SCALE GENOMIC DNA]</scope>
    <source>
        <strain evidence="2 3">Zhejiang</strain>
    </source>
</reference>
<sequence>SAAAVPVQPSSPPTTTQTSTAETAMQMLCGVEIKPDIPLSSPSNAVTIPVVNSAPTNQPTPLCSIVDPSSGNSLALGNNDGPRCMMVYGIELKSGRFTCDRLFNLMCMYGHVVAVKLVTRNGDAAIVEFAHPDSVVTVMRLLHNLTLFGCSISFDFGRNETIISSSERTLEGLPAYEFYSGCPLQRFDRYSSPENSNKNRITAPTTMLYWWNAPGYTTKEMIYRIFRSVGAPKPNKISPFPPGQCGSVGIVEFESSQRAAEALMLANHFPILLPGFRGPTILKLTFASSKFQQS</sequence>
<protein>
    <recommendedName>
        <fullName evidence="1">Heterogeneous nuclear ribonucleoprotein L RRM domain-containing protein</fullName>
    </recommendedName>
</protein>
<evidence type="ECO:0000313" key="2">
    <source>
        <dbReference type="EMBL" id="KIH58799.1"/>
    </source>
</evidence>